<dbReference type="GO" id="GO:0000785">
    <property type="term" value="C:chromatin"/>
    <property type="evidence" value="ECO:0007669"/>
    <property type="project" value="TreeGrafter"/>
</dbReference>
<dbReference type="GO" id="GO:0010468">
    <property type="term" value="P:regulation of gene expression"/>
    <property type="evidence" value="ECO:0007669"/>
    <property type="project" value="TreeGrafter"/>
</dbReference>
<dbReference type="GO" id="GO:0051864">
    <property type="term" value="F:histone H3K36 demethylase activity"/>
    <property type="evidence" value="ECO:0007669"/>
    <property type="project" value="TreeGrafter"/>
</dbReference>
<evidence type="ECO:0000313" key="2">
    <source>
        <dbReference type="EMBL" id="KAJ1521802.1"/>
    </source>
</evidence>
<name>A0AAV7XBA6_9NEOP</name>
<dbReference type="Gene3D" id="2.60.120.650">
    <property type="entry name" value="Cupin"/>
    <property type="match status" value="1"/>
</dbReference>
<evidence type="ECO:0000313" key="3">
    <source>
        <dbReference type="Proteomes" id="UP001075354"/>
    </source>
</evidence>
<protein>
    <recommendedName>
        <fullName evidence="1">JmjC domain-containing protein</fullName>
    </recommendedName>
</protein>
<reference evidence="2" key="1">
    <citation type="submission" date="2022-12" db="EMBL/GenBank/DDBJ databases">
        <title>Chromosome-level genome assembly of the bean flower thrips Megalurothrips usitatus.</title>
        <authorList>
            <person name="Ma L."/>
            <person name="Liu Q."/>
            <person name="Li H."/>
            <person name="Cai W."/>
        </authorList>
    </citation>
    <scope>NUCLEOTIDE SEQUENCE</scope>
    <source>
        <strain evidence="2">Cailab_2022a</strain>
    </source>
</reference>
<dbReference type="PANTHER" id="PTHR10694:SF7">
    <property type="entry name" value="[HISTONE H3]-TRIMETHYL-L-LYSINE(9) DEMETHYLASE"/>
    <property type="match status" value="1"/>
</dbReference>
<dbReference type="SUPFAM" id="SSF51197">
    <property type="entry name" value="Clavaminate synthase-like"/>
    <property type="match status" value="1"/>
</dbReference>
<dbReference type="EMBL" id="JAPTSV010000013">
    <property type="protein sequence ID" value="KAJ1521802.1"/>
    <property type="molecule type" value="Genomic_DNA"/>
</dbReference>
<dbReference type="GO" id="GO:0032454">
    <property type="term" value="F:histone H3K9 demethylase activity"/>
    <property type="evidence" value="ECO:0007669"/>
    <property type="project" value="TreeGrafter"/>
</dbReference>
<sequence>MSEVRMPWMKVEIDEIGGETLLVEEKHLTNFPKFMQYVINQKIGMSKGYFKIVIVDEVQKTNIEDLCKFIKSYLSALEAPKSLEEAEDSGAAYPFEQKFFYGSQEDHLYGLQVDVCSKSQFTRFVNKVSEPDTYSVSSECWCVSERSDVLKPIVNKAAKQKLLDDAAQQRIKYGLPELHGGGDQTCLETARKRRKRETILYCPGIPMEEIEFPATENFNLSKLGTILDTYPDVIPGLGYPFLYVGAKHASFAWHVEDACLYSINYLHFGAPCVWFFVSPYDYKKFNDVAKLFPLDPGHVTCSAVLMHKYLVISADLLQKYGISVHTVIQKAGEIIVTYPYAAHSGFKMGYNISQAANFADPCPKYVHLDLSRFVALVCPNLLDMYLRRDYIGLIAAVKGNDFIAALKILPQLDLSSKEISCNTEDANSEVSDQCGDTLEENAVPTQSCKSSFQGARYTLICPEGCGKTFQGGRARLSRMLDHINKCHPNRPDLLNMVFSSNPSKPLKSQSLTCPYCGLKRAGKRLHLNRHIRAMHPGKQEVE</sequence>
<dbReference type="SMART" id="SM00558">
    <property type="entry name" value="JmjC"/>
    <property type="match status" value="1"/>
</dbReference>
<organism evidence="2 3">
    <name type="scientific">Megalurothrips usitatus</name>
    <name type="common">bean blossom thrips</name>
    <dbReference type="NCBI Taxonomy" id="439358"/>
    <lineage>
        <taxon>Eukaryota</taxon>
        <taxon>Metazoa</taxon>
        <taxon>Ecdysozoa</taxon>
        <taxon>Arthropoda</taxon>
        <taxon>Hexapoda</taxon>
        <taxon>Insecta</taxon>
        <taxon>Pterygota</taxon>
        <taxon>Neoptera</taxon>
        <taxon>Paraneoptera</taxon>
        <taxon>Thysanoptera</taxon>
        <taxon>Terebrantia</taxon>
        <taxon>Thripoidea</taxon>
        <taxon>Thripidae</taxon>
        <taxon>Megalurothrips</taxon>
    </lineage>
</organism>
<dbReference type="GO" id="GO:0005634">
    <property type="term" value="C:nucleus"/>
    <property type="evidence" value="ECO:0007669"/>
    <property type="project" value="TreeGrafter"/>
</dbReference>
<dbReference type="Proteomes" id="UP001075354">
    <property type="component" value="Chromosome 13"/>
</dbReference>
<proteinExistence type="predicted"/>
<accession>A0AAV7XBA6</accession>
<dbReference type="InterPro" id="IPR003347">
    <property type="entry name" value="JmjC_dom"/>
</dbReference>
<comment type="caution">
    <text evidence="2">The sequence shown here is derived from an EMBL/GenBank/DDBJ whole genome shotgun (WGS) entry which is preliminary data.</text>
</comment>
<dbReference type="PANTHER" id="PTHR10694">
    <property type="entry name" value="LYSINE-SPECIFIC DEMETHYLASE"/>
    <property type="match status" value="1"/>
</dbReference>
<gene>
    <name evidence="2" type="ORF">ONE63_003437</name>
</gene>
<dbReference type="AlphaFoldDB" id="A0AAV7XBA6"/>
<feature type="domain" description="JmjC" evidence="1">
    <location>
        <begin position="212"/>
        <end position="375"/>
    </location>
</feature>
<dbReference type="PROSITE" id="PS51184">
    <property type="entry name" value="JMJC"/>
    <property type="match status" value="1"/>
</dbReference>
<keyword evidence="3" id="KW-1185">Reference proteome</keyword>
<evidence type="ECO:0000259" key="1">
    <source>
        <dbReference type="PROSITE" id="PS51184"/>
    </source>
</evidence>
<dbReference type="Pfam" id="PF02373">
    <property type="entry name" value="JmjC"/>
    <property type="match status" value="1"/>
</dbReference>